<keyword evidence="1" id="KW-0548">Nucleotidyltransferase</keyword>
<dbReference type="GO" id="GO:0003968">
    <property type="term" value="F:RNA-directed RNA polymerase activity"/>
    <property type="evidence" value="ECO:0007669"/>
    <property type="project" value="UniProtKB-KW"/>
</dbReference>
<reference evidence="1" key="2">
    <citation type="journal article" date="2009" name="Appl. Environ. Microbiol.">
        <title>Eukaryotic viruses in wastewater samples from the United States.</title>
        <authorList>
            <person name="Symonds E.M."/>
            <person name="Griffin D.W."/>
            <person name="Breitbart M."/>
        </authorList>
    </citation>
    <scope>NUCLEOTIDE SEQUENCE</scope>
</reference>
<feature type="non-terminal residue" evidence="1">
    <location>
        <position position="65"/>
    </location>
</feature>
<accession>B8RG48</accession>
<name>B8RG48_9VIRU</name>
<keyword evidence="1" id="KW-0696">RNA-directed RNA polymerase</keyword>
<sequence>VWMFPFAVNIRELQVYQPLIEVAQKKLVVPAWVSMEEVDKSITRMFDTKGVDDLVICTLVSSTNT</sequence>
<feature type="non-terminal residue" evidence="1">
    <location>
        <position position="1"/>
    </location>
</feature>
<dbReference type="EMBL" id="EU938707">
    <property type="protein sequence ID" value="ACL13311.1"/>
    <property type="molecule type" value="Genomic_RNA"/>
</dbReference>
<keyword evidence="1" id="KW-0808">Transferase</keyword>
<evidence type="ECO:0000313" key="1">
    <source>
        <dbReference type="EMBL" id="ACL13311.1"/>
    </source>
</evidence>
<organism evidence="1">
    <name type="scientific">uncultured picobirnavirus</name>
    <dbReference type="NCBI Taxonomy" id="585895"/>
    <lineage>
        <taxon>Viruses</taxon>
        <taxon>Riboviria</taxon>
        <taxon>Orthornavirae</taxon>
        <taxon>Pisuviricota</taxon>
        <taxon>Duplopiviricetes</taxon>
        <taxon>Durnavirales</taxon>
        <taxon>Picobirnaviridae</taxon>
        <taxon>Orthopicobirnavirus</taxon>
        <taxon>environmental samples</taxon>
    </lineage>
</organism>
<protein>
    <submittedName>
        <fullName evidence="1">RNA-dependent RNA polymerase</fullName>
    </submittedName>
</protein>
<reference evidence="1" key="1">
    <citation type="submission" date="2008-07" db="EMBL/GenBank/DDBJ databases">
        <authorList>
            <person name="Symonds E."/>
            <person name="Griffin D."/>
            <person name="Breitbart M."/>
        </authorList>
    </citation>
    <scope>NUCLEOTIDE SEQUENCE</scope>
</reference>
<proteinExistence type="predicted"/>